<keyword evidence="4" id="KW-1185">Reference proteome</keyword>
<keyword evidence="2" id="KW-0472">Membrane</keyword>
<protein>
    <submittedName>
        <fullName evidence="3">Uncharacterized protein</fullName>
    </submittedName>
</protein>
<comment type="caution">
    <text evidence="3">The sequence shown here is derived from an EMBL/GenBank/DDBJ whole genome shotgun (WGS) entry which is preliminary data.</text>
</comment>
<evidence type="ECO:0000256" key="2">
    <source>
        <dbReference type="SAM" id="Phobius"/>
    </source>
</evidence>
<dbReference type="GeneID" id="96748659"/>
<reference evidence="3 4" key="1">
    <citation type="submission" date="2013-05" db="EMBL/GenBank/DDBJ databases">
        <title>Genome sequence of Streptomyces sparsogenes DSM 40356.</title>
        <authorList>
            <person name="Coyne S."/>
            <person name="Seebeck F.P."/>
        </authorList>
    </citation>
    <scope>NUCLEOTIDE SEQUENCE [LARGE SCALE GENOMIC DNA]</scope>
    <source>
        <strain evidence="3 4">DSM 40356</strain>
    </source>
</reference>
<dbReference type="EMBL" id="ASQP01000481">
    <property type="protein sequence ID" value="OMI34173.1"/>
    <property type="molecule type" value="Genomic_DNA"/>
</dbReference>
<feature type="transmembrane region" description="Helical" evidence="2">
    <location>
        <begin position="48"/>
        <end position="68"/>
    </location>
</feature>
<dbReference type="Proteomes" id="UP000186168">
    <property type="component" value="Unassembled WGS sequence"/>
</dbReference>
<sequence length="221" mass="21705">MKSQPLADGHAAPSRRARRRVRTASDTASDGPVFVDSSGRRARLLRRAGVLAGIAFLGYTMVLALAFMGGTPFAPETLIPGKTGASGEKEQSNKGGAGKGNSASSSPTGGGSASESGGFATGPAVRPSFARKHAATTGGRTSAPASATTAVSSRASTPSRTPSASSWASSSGVSSASSKPTPSASAPADDTATASPEGQDDGGWRSGAADTGSSDESWDAG</sequence>
<evidence type="ECO:0000313" key="3">
    <source>
        <dbReference type="EMBL" id="OMI34173.1"/>
    </source>
</evidence>
<feature type="compositionally biased region" description="Low complexity" evidence="1">
    <location>
        <begin position="135"/>
        <end position="196"/>
    </location>
</feature>
<proteinExistence type="predicted"/>
<feature type="compositionally biased region" description="Basic residues" evidence="1">
    <location>
        <begin position="13"/>
        <end position="22"/>
    </location>
</feature>
<feature type="compositionally biased region" description="Low complexity" evidence="1">
    <location>
        <begin position="100"/>
        <end position="122"/>
    </location>
</feature>
<evidence type="ECO:0000256" key="1">
    <source>
        <dbReference type="SAM" id="MobiDB-lite"/>
    </source>
</evidence>
<dbReference type="RefSeq" id="WP_076972123.1">
    <property type="nucleotide sequence ID" value="NZ_ASQP01000481.1"/>
</dbReference>
<name>A0A1R1S7G8_9ACTN</name>
<accession>A0A1R1S7G8</accession>
<keyword evidence="2" id="KW-0812">Transmembrane</keyword>
<gene>
    <name evidence="3" type="ORF">SPAR_37703</name>
</gene>
<feature type="region of interest" description="Disordered" evidence="1">
    <location>
        <begin position="79"/>
        <end position="221"/>
    </location>
</feature>
<keyword evidence="2" id="KW-1133">Transmembrane helix</keyword>
<organism evidence="3 4">
    <name type="scientific">Streptomyces sparsogenes DSM 40356</name>
    <dbReference type="NCBI Taxonomy" id="1331668"/>
    <lineage>
        <taxon>Bacteria</taxon>
        <taxon>Bacillati</taxon>
        <taxon>Actinomycetota</taxon>
        <taxon>Actinomycetes</taxon>
        <taxon>Kitasatosporales</taxon>
        <taxon>Streptomycetaceae</taxon>
        <taxon>Streptomyces</taxon>
    </lineage>
</organism>
<dbReference type="AlphaFoldDB" id="A0A1R1S7G8"/>
<evidence type="ECO:0000313" key="4">
    <source>
        <dbReference type="Proteomes" id="UP000186168"/>
    </source>
</evidence>
<feature type="region of interest" description="Disordered" evidence="1">
    <location>
        <begin position="1"/>
        <end position="35"/>
    </location>
</feature>